<name>A0A382QMV1_9ZZZZ</name>
<sequence>MSNTTISIILILWFLSIGYLKSEISDQ</sequence>
<reference evidence="1" key="1">
    <citation type="submission" date="2018-05" db="EMBL/GenBank/DDBJ databases">
        <authorList>
            <person name="Lanie J.A."/>
            <person name="Ng W.-L."/>
            <person name="Kazmierczak K.M."/>
            <person name="Andrzejewski T.M."/>
            <person name="Davidsen T.M."/>
            <person name="Wayne K.J."/>
            <person name="Tettelin H."/>
            <person name="Glass J.I."/>
            <person name="Rusch D."/>
            <person name="Podicherti R."/>
            <person name="Tsui H.-C.T."/>
            <person name="Winkler M.E."/>
        </authorList>
    </citation>
    <scope>NUCLEOTIDE SEQUENCE</scope>
</reference>
<evidence type="ECO:0000313" key="1">
    <source>
        <dbReference type="EMBL" id="SVC86072.1"/>
    </source>
</evidence>
<gene>
    <name evidence="1" type="ORF">METZ01_LOCUS338926</name>
</gene>
<dbReference type="EMBL" id="UINC01115211">
    <property type="protein sequence ID" value="SVC86072.1"/>
    <property type="molecule type" value="Genomic_DNA"/>
</dbReference>
<protein>
    <submittedName>
        <fullName evidence="1">Uncharacterized protein</fullName>
    </submittedName>
</protein>
<organism evidence="1">
    <name type="scientific">marine metagenome</name>
    <dbReference type="NCBI Taxonomy" id="408172"/>
    <lineage>
        <taxon>unclassified sequences</taxon>
        <taxon>metagenomes</taxon>
        <taxon>ecological metagenomes</taxon>
    </lineage>
</organism>
<feature type="non-terminal residue" evidence="1">
    <location>
        <position position="27"/>
    </location>
</feature>
<proteinExistence type="predicted"/>
<dbReference type="AlphaFoldDB" id="A0A382QMV1"/>
<accession>A0A382QMV1</accession>